<dbReference type="EMBL" id="GL376625">
    <property type="status" value="NOT_ANNOTATED_CDS"/>
    <property type="molecule type" value="Genomic_DNA"/>
</dbReference>
<protein>
    <recommendedName>
        <fullName evidence="2">UDENN domain-containing protein</fullName>
    </recommendedName>
</protein>
<reference evidence="3" key="3">
    <citation type="submission" date="2015-02" db="UniProtKB">
        <authorList>
            <consortium name="EnsemblProtists"/>
        </authorList>
    </citation>
    <scope>IDENTIFICATION</scope>
    <source>
        <strain evidence="3">DAOM BR144</strain>
    </source>
</reference>
<dbReference type="GO" id="GO:0031410">
    <property type="term" value="C:cytoplasmic vesicle"/>
    <property type="evidence" value="ECO:0007669"/>
    <property type="project" value="TreeGrafter"/>
</dbReference>
<dbReference type="SMART" id="SM00799">
    <property type="entry name" value="DENN"/>
    <property type="match status" value="1"/>
</dbReference>
<dbReference type="GO" id="GO:0032483">
    <property type="term" value="P:regulation of Rab protein signal transduction"/>
    <property type="evidence" value="ECO:0007669"/>
    <property type="project" value="TreeGrafter"/>
</dbReference>
<evidence type="ECO:0000259" key="2">
    <source>
        <dbReference type="PROSITE" id="PS50211"/>
    </source>
</evidence>
<dbReference type="InterPro" id="IPR043153">
    <property type="entry name" value="DENN_C"/>
</dbReference>
<dbReference type="SMART" id="SM00801">
    <property type="entry name" value="dDENN"/>
    <property type="match status" value="1"/>
</dbReference>
<feature type="compositionally biased region" description="Polar residues" evidence="1">
    <location>
        <begin position="101"/>
        <end position="112"/>
    </location>
</feature>
<dbReference type="PANTHER" id="PTHR12296">
    <property type="entry name" value="DENN DOMAIN-CONTAINING PROTEIN 4"/>
    <property type="match status" value="1"/>
</dbReference>
<dbReference type="EnsemblProtists" id="PYU1_T006222">
    <property type="protein sequence ID" value="PYU1_T006222"/>
    <property type="gene ID" value="PYU1_G006210"/>
</dbReference>
<dbReference type="STRING" id="431595.K3WMN0"/>
<dbReference type="InterPro" id="IPR005112">
    <property type="entry name" value="dDENN_dom"/>
</dbReference>
<dbReference type="InterPro" id="IPR051696">
    <property type="entry name" value="DENN_Domain_GEFs"/>
</dbReference>
<feature type="domain" description="UDENN" evidence="2">
    <location>
        <begin position="527"/>
        <end position="941"/>
    </location>
</feature>
<dbReference type="Gene3D" id="1.10.167.10">
    <property type="entry name" value="Regulator of G-protein Signalling 4, domain 2"/>
    <property type="match status" value="2"/>
</dbReference>
<dbReference type="OMA" id="LFHCMNV"/>
<dbReference type="PROSITE" id="PS50211">
    <property type="entry name" value="DENN"/>
    <property type="match status" value="1"/>
</dbReference>
<dbReference type="HOGENOM" id="CLU_322520_0_0_1"/>
<name>K3WMN0_GLOUD</name>
<dbReference type="eggNOG" id="KOG2127">
    <property type="taxonomic scope" value="Eukaryota"/>
</dbReference>
<evidence type="ECO:0000313" key="3">
    <source>
        <dbReference type="EnsemblProtists" id="PYU1_T006222"/>
    </source>
</evidence>
<sequence length="941" mass="106097">MPATAIEMTTTGTQLPLLSPAPVSVVMPTSASLYERTEEQDRRRELALTLDDVVRDSHTHSIFLQYLSTHDKKGFARLLFLVSVDEFKKLLGSGDGDRPQQSEYANNKNGALNTVVDADEDDTTDQTSRNHHRQLYASKIISKFMSKDSFLDIASENMKILNKSVWSFGSFLRNDLMMCSGLSSKVDLFLDAEIAVKKALQPSFDQFAKTKEYTELLSNARLTYALVAEETATAEEQASGLTNAKASVPFDLMDSVPAPPSSVSKSSSYLTIERVLGNRRLCSVFWVFLFKERTHEQLSLWMDFRYHLIPLLQGFIGAARADIRNDERDLDQDDDEQQEEKLDAAYQQAGELIEQILGVGSRISSKYLVIDASAFVTFVGEADRELLEDYERRVACCLETGSFSLADAEVMLRTVQRISSVIEYNLKVNHFVRFMGSESFKSLVSCYQSRLLSPCGSGSMRNVESPEESMMSSSNSSSSESSMTTLQELFHCMNVPSHQPQRFRSKKFTLRDLFQSQIRGESPSKSLISSVIGFRLDVSDKSNPHIEKNVLHTLASKDADMCHHHAIPDHVEAFFCPSGAEIIRAKTCPEPKLFHMTIGNSEKAFYGACLTRYVPQSDESQLGPLELVLREAEGLEVYVPVGLCLISRYPILDTLKKRLNDMHLGMKSDDPYFHDPNWVPTDPQMSELLSPFDFTTVAASSSLLPSLNNYVDFSMEELFNCLSVENVVALVTCMLLERQVVLVSSRYSVLTCVGETLKSLISPLVWSHVFAPILPKSMLECLQCPTPYLFGVHSSYRKELFEMLSREGSCDSIVMVDLDANSLSSTVQPQIPEQLRQPLTTNLYQLLKPRVFFSDYVPMCGPVSPQSRHFPERQVRHCFQQTIAQILYRLEEYRYVLSDDFDYVVVFDRIAFLQGLPASEQAFYRSFLETQVFSHEIASVA</sequence>
<accession>K3WMN0</accession>
<feature type="region of interest" description="Disordered" evidence="1">
    <location>
        <begin position="458"/>
        <end position="480"/>
    </location>
</feature>
<dbReference type="VEuPathDB" id="FungiDB:PYU1_G006210"/>
<dbReference type="Pfam" id="PF02141">
    <property type="entry name" value="DENN"/>
    <property type="match status" value="1"/>
</dbReference>
<dbReference type="InterPro" id="IPR037516">
    <property type="entry name" value="Tripartite_DENN"/>
</dbReference>
<feature type="region of interest" description="Disordered" evidence="1">
    <location>
        <begin position="92"/>
        <end position="113"/>
    </location>
</feature>
<evidence type="ECO:0000313" key="4">
    <source>
        <dbReference type="Proteomes" id="UP000019132"/>
    </source>
</evidence>
<dbReference type="InterPro" id="IPR036305">
    <property type="entry name" value="RGS_sf"/>
</dbReference>
<organism evidence="3 4">
    <name type="scientific">Globisporangium ultimum (strain ATCC 200006 / CBS 805.95 / DAOM BR144)</name>
    <name type="common">Pythium ultimum</name>
    <dbReference type="NCBI Taxonomy" id="431595"/>
    <lineage>
        <taxon>Eukaryota</taxon>
        <taxon>Sar</taxon>
        <taxon>Stramenopiles</taxon>
        <taxon>Oomycota</taxon>
        <taxon>Peronosporomycetes</taxon>
        <taxon>Pythiales</taxon>
        <taxon>Pythiaceae</taxon>
        <taxon>Globisporangium</taxon>
    </lineage>
</organism>
<dbReference type="InterPro" id="IPR044926">
    <property type="entry name" value="RGS_subdomain_2"/>
</dbReference>
<dbReference type="Proteomes" id="UP000019132">
    <property type="component" value="Unassembled WGS sequence"/>
</dbReference>
<dbReference type="AlphaFoldDB" id="K3WMN0"/>
<reference evidence="4" key="2">
    <citation type="submission" date="2010-04" db="EMBL/GenBank/DDBJ databases">
        <authorList>
            <person name="Buell R."/>
            <person name="Hamilton J."/>
            <person name="Hostetler J."/>
        </authorList>
    </citation>
    <scope>NUCLEOTIDE SEQUENCE [LARGE SCALE GENOMIC DNA]</scope>
    <source>
        <strain evidence="4">DAOM:BR144</strain>
    </source>
</reference>
<dbReference type="InParanoid" id="K3WMN0"/>
<dbReference type="InterPro" id="IPR001194">
    <property type="entry name" value="cDENN_dom"/>
</dbReference>
<evidence type="ECO:0000256" key="1">
    <source>
        <dbReference type="SAM" id="MobiDB-lite"/>
    </source>
</evidence>
<dbReference type="SUPFAM" id="SSF48097">
    <property type="entry name" value="Regulator of G-protein signaling, RGS"/>
    <property type="match status" value="2"/>
</dbReference>
<reference evidence="4" key="1">
    <citation type="journal article" date="2010" name="Genome Biol.">
        <title>Genome sequence of the necrotrophic plant pathogen Pythium ultimum reveals original pathogenicity mechanisms and effector repertoire.</title>
        <authorList>
            <person name="Levesque C.A."/>
            <person name="Brouwer H."/>
            <person name="Cano L."/>
            <person name="Hamilton J.P."/>
            <person name="Holt C."/>
            <person name="Huitema E."/>
            <person name="Raffaele S."/>
            <person name="Robideau G.P."/>
            <person name="Thines M."/>
            <person name="Win J."/>
            <person name="Zerillo M.M."/>
            <person name="Beakes G.W."/>
            <person name="Boore J.L."/>
            <person name="Busam D."/>
            <person name="Dumas B."/>
            <person name="Ferriera S."/>
            <person name="Fuerstenberg S.I."/>
            <person name="Gachon C.M."/>
            <person name="Gaulin E."/>
            <person name="Govers F."/>
            <person name="Grenville-Briggs L."/>
            <person name="Horner N."/>
            <person name="Hostetler J."/>
            <person name="Jiang R.H."/>
            <person name="Johnson J."/>
            <person name="Krajaejun T."/>
            <person name="Lin H."/>
            <person name="Meijer H.J."/>
            <person name="Moore B."/>
            <person name="Morris P."/>
            <person name="Phuntmart V."/>
            <person name="Puiu D."/>
            <person name="Shetty J."/>
            <person name="Stajich J.E."/>
            <person name="Tripathy S."/>
            <person name="Wawra S."/>
            <person name="van West P."/>
            <person name="Whitty B.R."/>
            <person name="Coutinho P.M."/>
            <person name="Henrissat B."/>
            <person name="Martin F."/>
            <person name="Thomas P.D."/>
            <person name="Tyler B.M."/>
            <person name="De Vries R.P."/>
            <person name="Kamoun S."/>
            <person name="Yandell M."/>
            <person name="Tisserat N."/>
            <person name="Buell C.R."/>
        </authorList>
    </citation>
    <scope>NUCLEOTIDE SEQUENCE</scope>
    <source>
        <strain evidence="4">DAOM:BR144</strain>
    </source>
</reference>
<dbReference type="PANTHER" id="PTHR12296:SF21">
    <property type="entry name" value="DENN DOMAIN-CONTAINING PROTEIN 3"/>
    <property type="match status" value="1"/>
</dbReference>
<keyword evidence="4" id="KW-1185">Reference proteome</keyword>
<proteinExistence type="predicted"/>
<feature type="compositionally biased region" description="Low complexity" evidence="1">
    <location>
        <begin position="468"/>
        <end position="480"/>
    </location>
</feature>
<dbReference type="Gene3D" id="3.40.50.11500">
    <property type="match status" value="1"/>
</dbReference>